<dbReference type="PANTHER" id="PTHR11070">
    <property type="entry name" value="UVRD / RECB / PCRA DNA HELICASE FAMILY MEMBER"/>
    <property type="match status" value="1"/>
</dbReference>
<evidence type="ECO:0000313" key="1">
    <source>
        <dbReference type="EMBL" id="KAA2252548.1"/>
    </source>
</evidence>
<proteinExistence type="predicted"/>
<dbReference type="EMBL" id="VUOB01000074">
    <property type="protein sequence ID" value="KAA2252548.1"/>
    <property type="molecule type" value="Genomic_DNA"/>
</dbReference>
<dbReference type="Gene3D" id="3.40.50.300">
    <property type="entry name" value="P-loop containing nucleotide triphosphate hydrolases"/>
    <property type="match status" value="2"/>
</dbReference>
<dbReference type="PANTHER" id="PTHR11070:SF45">
    <property type="entry name" value="DNA 3'-5' HELICASE"/>
    <property type="match status" value="1"/>
</dbReference>
<keyword evidence="2" id="KW-1185">Reference proteome</keyword>
<evidence type="ECO:0000313" key="2">
    <source>
        <dbReference type="Proteomes" id="UP000323454"/>
    </source>
</evidence>
<dbReference type="GO" id="GO:0005524">
    <property type="term" value="F:ATP binding"/>
    <property type="evidence" value="ECO:0007669"/>
    <property type="project" value="InterPro"/>
</dbReference>
<comment type="caution">
    <text evidence="1">The sequence shown here is derived from an EMBL/GenBank/DDBJ whole genome shotgun (WGS) entry which is preliminary data.</text>
</comment>
<dbReference type="SUPFAM" id="SSF52540">
    <property type="entry name" value="P-loop containing nucleoside triphosphate hydrolases"/>
    <property type="match status" value="1"/>
</dbReference>
<dbReference type="Proteomes" id="UP000323454">
    <property type="component" value="Unassembled WGS sequence"/>
</dbReference>
<sequence>MIAVDRFERALGDASARDPEARWQRDVAVRTWSAQVMRLRGADNGLCFGRLDGHAGERRYIGRIGLLGDDLDDAPLLVDWRAPVARPFYCATAANPEGVARRRQLHTRSRDILGFHDEVLDMGNLDTVNGERDTDSALLAAVNAPRTDSMRDIVATIQAEQDEIIRLGSGGVLVIQGAPGTGKTAVALHRVAYLLYTQRERLSRRAVLVIGPNAGFLSYIGDVLPSLGETDVVFATLGELLPGLSVTATDWPDTQRVKGVATMVDVLVAAVADRQELPTAPIAIDLSDVTVRLDRRVAESARDCARATGLPHNEAREVFQDAVIASLTERAVRLIGTGWLRVGGEDEVAEDLAADVRAELDASSALRAAVDGLWPSLTPQRLLAELFASWDRLAVAASSLPAADRDALFRARGDEWTVSDIPLLDEAIDLLGPEIPADRSAERERSAANDYARGVLQILDTEEDPAGELLRAVDLVDAAALSDRHAERDHRLLAERAAADRDWTYGHVVVDEAQELSEMDWRAVMRRCPSRSMTVVGDLAQRQSAAGARSWADMLDSYVPGRWTYRELTVNYRTPAEIMAVAADVLAEADPAMSPPESVRRNGIAPWSRRVDAADLPIAVAVAVEGELGRVGDGSVAVIAPHGLTLDVSAPVFTPYGAKGLEFDAVLIVEPQRILADGPRGAAELYVALTRATQRLGVLHTEPLPVSLCALVELAPAAQPAG</sequence>
<name>A0A5B2WNI8_9PSEU</name>
<dbReference type="AlphaFoldDB" id="A0A5B2WNI8"/>
<dbReference type="GO" id="GO:0043138">
    <property type="term" value="F:3'-5' DNA helicase activity"/>
    <property type="evidence" value="ECO:0007669"/>
    <property type="project" value="TreeGrafter"/>
</dbReference>
<dbReference type="GO" id="GO:0005829">
    <property type="term" value="C:cytosol"/>
    <property type="evidence" value="ECO:0007669"/>
    <property type="project" value="TreeGrafter"/>
</dbReference>
<gene>
    <name evidence="1" type="ORF">F0L68_35105</name>
</gene>
<organism evidence="1 2">
    <name type="scientific">Solihabitans fulvus</name>
    <dbReference type="NCBI Taxonomy" id="1892852"/>
    <lineage>
        <taxon>Bacteria</taxon>
        <taxon>Bacillati</taxon>
        <taxon>Actinomycetota</taxon>
        <taxon>Actinomycetes</taxon>
        <taxon>Pseudonocardiales</taxon>
        <taxon>Pseudonocardiaceae</taxon>
        <taxon>Solihabitans</taxon>
    </lineage>
</organism>
<reference evidence="1 2" key="1">
    <citation type="submission" date="2019-09" db="EMBL/GenBank/DDBJ databases">
        <title>Goodfellowia gen. nov., a new genus of the Pseudonocardineae related to Actinoalloteichus, containing Goodfellowia coeruleoviolacea gen. nov., comb. nov. gen. nov., comb. nov.</title>
        <authorList>
            <person name="Labeda D."/>
        </authorList>
    </citation>
    <scope>NUCLEOTIDE SEQUENCE [LARGE SCALE GENOMIC DNA]</scope>
    <source>
        <strain evidence="1 2">AN110305</strain>
    </source>
</reference>
<reference evidence="1 2" key="2">
    <citation type="submission" date="2019-09" db="EMBL/GenBank/DDBJ databases">
        <authorList>
            <person name="Jin C."/>
        </authorList>
    </citation>
    <scope>NUCLEOTIDE SEQUENCE [LARGE SCALE GENOMIC DNA]</scope>
    <source>
        <strain evidence="1 2">AN110305</strain>
    </source>
</reference>
<dbReference type="InterPro" id="IPR027417">
    <property type="entry name" value="P-loop_NTPase"/>
</dbReference>
<dbReference type="InterPro" id="IPR000212">
    <property type="entry name" value="DNA_helicase_UvrD/REP"/>
</dbReference>
<dbReference type="GO" id="GO:0000725">
    <property type="term" value="P:recombinational repair"/>
    <property type="evidence" value="ECO:0007669"/>
    <property type="project" value="TreeGrafter"/>
</dbReference>
<protein>
    <submittedName>
        <fullName evidence="1">AAA family ATPase</fullName>
    </submittedName>
</protein>
<dbReference type="GO" id="GO:0003677">
    <property type="term" value="F:DNA binding"/>
    <property type="evidence" value="ECO:0007669"/>
    <property type="project" value="InterPro"/>
</dbReference>
<accession>A0A5B2WNI8</accession>
<dbReference type="OrthoDB" id="9787585at2"/>